<protein>
    <submittedName>
        <fullName evidence="2">Uncharacterized protein</fullName>
    </submittedName>
</protein>
<dbReference type="Proteomes" id="UP000651837">
    <property type="component" value="Unassembled WGS sequence"/>
</dbReference>
<sequence>MTSKEDELIIDYTLPFEGLNVFMLKTKGVYSTKELIVGISDRKIR</sequence>
<evidence type="ECO:0000313" key="4">
    <source>
        <dbReference type="Proteomes" id="UP000651837"/>
    </source>
</evidence>
<dbReference type="EMBL" id="JACWLN010000012">
    <property type="protein sequence ID" value="MBD1262574.1"/>
    <property type="molecule type" value="Genomic_DNA"/>
</dbReference>
<evidence type="ECO:0000313" key="1">
    <source>
        <dbReference type="EMBL" id="MBD1262574.1"/>
    </source>
</evidence>
<keyword evidence="4" id="KW-1185">Reference proteome</keyword>
<gene>
    <name evidence="1" type="ORF">HZY62_18395</name>
    <name evidence="2" type="ORF">LX92_04029</name>
</gene>
<dbReference type="AlphaFoldDB" id="A0A316DUT5"/>
<evidence type="ECO:0000313" key="3">
    <source>
        <dbReference type="Proteomes" id="UP000245667"/>
    </source>
</evidence>
<organism evidence="2 3">
    <name type="scientific">Maribacter polysiphoniae</name>
    <dbReference type="NCBI Taxonomy" id="429344"/>
    <lineage>
        <taxon>Bacteria</taxon>
        <taxon>Pseudomonadati</taxon>
        <taxon>Bacteroidota</taxon>
        <taxon>Flavobacteriia</taxon>
        <taxon>Flavobacteriales</taxon>
        <taxon>Flavobacteriaceae</taxon>
        <taxon>Maribacter</taxon>
    </lineage>
</organism>
<comment type="caution">
    <text evidence="2">The sequence shown here is derived from an EMBL/GenBank/DDBJ whole genome shotgun (WGS) entry which is preliminary data.</text>
</comment>
<proteinExistence type="predicted"/>
<evidence type="ECO:0000313" key="2">
    <source>
        <dbReference type="EMBL" id="PWK21228.1"/>
    </source>
</evidence>
<dbReference type="EMBL" id="QGGQ01000013">
    <property type="protein sequence ID" value="PWK21228.1"/>
    <property type="molecule type" value="Genomic_DNA"/>
</dbReference>
<reference evidence="2 3" key="1">
    <citation type="submission" date="2018-05" db="EMBL/GenBank/DDBJ databases">
        <title>Genomic Encyclopedia of Archaeal and Bacterial Type Strains, Phase II (KMG-II): from individual species to whole genera.</title>
        <authorList>
            <person name="Goeker M."/>
        </authorList>
    </citation>
    <scope>NUCLEOTIDE SEQUENCE [LARGE SCALE GENOMIC DNA]</scope>
    <source>
        <strain evidence="2 3">DSM 23514</strain>
    </source>
</reference>
<reference evidence="1 4" key="2">
    <citation type="submission" date="2020-07" db="EMBL/GenBank/DDBJ databases">
        <title>The draft genome sequence of Maribacter polysiphoniae KCTC 22021.</title>
        <authorList>
            <person name="Mu L."/>
        </authorList>
    </citation>
    <scope>NUCLEOTIDE SEQUENCE [LARGE SCALE GENOMIC DNA]</scope>
    <source>
        <strain evidence="1 4">KCTC 22021</strain>
    </source>
</reference>
<name>A0A316DUT5_9FLAO</name>
<dbReference type="Proteomes" id="UP000245667">
    <property type="component" value="Unassembled WGS sequence"/>
</dbReference>
<accession>A0A316DUT5</accession>